<evidence type="ECO:0000256" key="3">
    <source>
        <dbReference type="PROSITE-ProRule" id="PRU10141"/>
    </source>
</evidence>
<dbReference type="PANTHER" id="PTHR24347">
    <property type="entry name" value="SERINE/THREONINE-PROTEIN KINASE"/>
    <property type="match status" value="1"/>
</dbReference>
<feature type="region of interest" description="Disordered" evidence="4">
    <location>
        <begin position="896"/>
        <end position="945"/>
    </location>
</feature>
<organism evidence="6 7">
    <name type="scientific">Nannochloropsis salina CCMP1776</name>
    <dbReference type="NCBI Taxonomy" id="1027361"/>
    <lineage>
        <taxon>Eukaryota</taxon>
        <taxon>Sar</taxon>
        <taxon>Stramenopiles</taxon>
        <taxon>Ochrophyta</taxon>
        <taxon>Eustigmatophyceae</taxon>
        <taxon>Eustigmatales</taxon>
        <taxon>Monodopsidaceae</taxon>
        <taxon>Microchloropsis</taxon>
        <taxon>Microchloropsis salina</taxon>
    </lineage>
</organism>
<protein>
    <recommendedName>
        <fullName evidence="5">Protein kinase domain-containing protein</fullName>
    </recommendedName>
</protein>
<dbReference type="InterPro" id="IPR000719">
    <property type="entry name" value="Prot_kinase_dom"/>
</dbReference>
<dbReference type="PROSITE" id="PS50011">
    <property type="entry name" value="PROTEIN_KINASE_DOM"/>
    <property type="match status" value="1"/>
</dbReference>
<dbReference type="GO" id="GO:0004672">
    <property type="term" value="F:protein kinase activity"/>
    <property type="evidence" value="ECO:0007669"/>
    <property type="project" value="InterPro"/>
</dbReference>
<feature type="compositionally biased region" description="Gly residues" evidence="4">
    <location>
        <begin position="446"/>
        <end position="456"/>
    </location>
</feature>
<dbReference type="GO" id="GO:0005524">
    <property type="term" value="F:ATP binding"/>
    <property type="evidence" value="ECO:0007669"/>
    <property type="project" value="UniProtKB-UniRule"/>
</dbReference>
<feature type="binding site" evidence="3">
    <location>
        <position position="635"/>
    </location>
    <ligand>
        <name>ATP</name>
        <dbReference type="ChEBI" id="CHEBI:30616"/>
    </ligand>
</feature>
<feature type="compositionally biased region" description="Low complexity" evidence="4">
    <location>
        <begin position="31"/>
        <end position="45"/>
    </location>
</feature>
<evidence type="ECO:0000313" key="6">
    <source>
        <dbReference type="EMBL" id="TFJ88383.1"/>
    </source>
</evidence>
<accession>A0A4D9DE44</accession>
<dbReference type="InterPro" id="IPR017441">
    <property type="entry name" value="Protein_kinase_ATP_BS"/>
</dbReference>
<dbReference type="AlphaFoldDB" id="A0A4D9DE44"/>
<feature type="region of interest" description="Disordered" evidence="4">
    <location>
        <begin position="104"/>
        <end position="180"/>
    </location>
</feature>
<reference evidence="6 7" key="1">
    <citation type="submission" date="2019-01" db="EMBL/GenBank/DDBJ databases">
        <title>Nuclear Genome Assembly of the Microalgal Biofuel strain Nannochloropsis salina CCMP1776.</title>
        <authorList>
            <person name="Hovde B."/>
        </authorList>
    </citation>
    <scope>NUCLEOTIDE SEQUENCE [LARGE SCALE GENOMIC DNA]</scope>
    <source>
        <strain evidence="6 7">CCMP1776</strain>
    </source>
</reference>
<feature type="compositionally biased region" description="Low complexity" evidence="4">
    <location>
        <begin position="905"/>
        <end position="918"/>
    </location>
</feature>
<dbReference type="InterPro" id="IPR011009">
    <property type="entry name" value="Kinase-like_dom_sf"/>
</dbReference>
<dbReference type="Pfam" id="PF00069">
    <property type="entry name" value="Pkinase"/>
    <property type="match status" value="1"/>
</dbReference>
<feature type="compositionally biased region" description="Gly residues" evidence="4">
    <location>
        <begin position="158"/>
        <end position="172"/>
    </location>
</feature>
<evidence type="ECO:0000313" key="7">
    <source>
        <dbReference type="Proteomes" id="UP000355283"/>
    </source>
</evidence>
<evidence type="ECO:0000256" key="4">
    <source>
        <dbReference type="SAM" id="MobiDB-lite"/>
    </source>
</evidence>
<dbReference type="EMBL" id="SDOX01000002">
    <property type="protein sequence ID" value="TFJ88383.1"/>
    <property type="molecule type" value="Genomic_DNA"/>
</dbReference>
<dbReference type="PROSITE" id="PS00108">
    <property type="entry name" value="PROTEIN_KINASE_ST"/>
    <property type="match status" value="1"/>
</dbReference>
<feature type="compositionally biased region" description="Basic and acidic residues" evidence="4">
    <location>
        <begin position="62"/>
        <end position="71"/>
    </location>
</feature>
<feature type="region of interest" description="Disordered" evidence="4">
    <location>
        <begin position="1"/>
        <end position="91"/>
    </location>
</feature>
<feature type="compositionally biased region" description="Basic and acidic residues" evidence="4">
    <location>
        <begin position="544"/>
        <end position="557"/>
    </location>
</feature>
<dbReference type="SUPFAM" id="SSF56112">
    <property type="entry name" value="Protein kinase-like (PK-like)"/>
    <property type="match status" value="1"/>
</dbReference>
<dbReference type="Gene3D" id="3.30.200.20">
    <property type="entry name" value="Phosphorylase Kinase, domain 1"/>
    <property type="match status" value="1"/>
</dbReference>
<dbReference type="Proteomes" id="UP000355283">
    <property type="component" value="Unassembled WGS sequence"/>
</dbReference>
<name>A0A4D9DE44_9STRA</name>
<feature type="region of interest" description="Disordered" evidence="4">
    <location>
        <begin position="572"/>
        <end position="604"/>
    </location>
</feature>
<feature type="region of interest" description="Disordered" evidence="4">
    <location>
        <begin position="446"/>
        <end position="557"/>
    </location>
</feature>
<keyword evidence="1 3" id="KW-0547">Nucleotide-binding</keyword>
<proteinExistence type="predicted"/>
<sequence length="945" mass="102976">MQGKSTRPALVAPPSSPGGCTAESISGEEATLSTSPGSSTTSCASLAPSMSGSGDSCSLTEGAEHPVREGKTSNPGETNAPPTPHRTVPLTGNNHTIAMQEVGVGDDNHTGHSDGSSVVPAGRNAHPSLGGNERGAGKALEGDQSGPRPPVHGPSRNGQGGVVERGEGGGGRPSRRPRHVYGRLPKFSPFVGVFQHAPGAGNRARATFFDNLLLTEEEHERRKRIKTNPFTGTFHFLPGRYSSLHGLQRFRERHRQQAHAGLMTASFDELNRLAALSARAVSQSIESADKKSMSDKFLKGALALSAEQYQQSRRRSLYPHKTKSGQAWYAELTMTNGLPRQRYGGAVDISRKFGNSLDDCCVTGLRTTWRGPSLYRDILYRWNGFRVYYVHKMRRQGPGMWRRRGSMGSMLLGSNGEDEQQATHRRASKNWRRASSVALTGLWWGRGGGNGGGGQRQGTVGLSRSTTLPSKRALSSGHMAVPTASVDEGGGRKGRSPPRLQHLIPEGLGRAGGGEDYAMGHDYHHSRSPCAKEGMSAPGFSGTQEHHGGTRGDRPEYRRSQTATLISAHLLHGTAGEEEGGGKQGRAGKTGHERERPRKVGDDYDVDQNQVLGEGSYAAVYGGVHRASQDQVAVKAIKRRYLFTEEEKASVRNEIENMRRIPPHRNVIRLRECFETVEHVYLVMDRSTHGNLEQMLQIRRKLTELETMWVVKQILDAVDLLHRSGVLHCDLKPQNLLFSDFDDGIALAALSKGNQQASQLRRTWMYTSPLGMILRVCDFGLSRKVPDVRFFKQTGDIYRVPFSRICGTGGFIPPEIIRKQPFGKPTDMWAVGVICYRILAGTLPFIPPTKCLDQPVRFQGRAWEGISKDAQHFIARLLTPDQNKRATAREALGHRWLQTVPEWGPTPGLPSSGPSSTGRGAAGKGSGKENVGEKRSGEVVVGAEA</sequence>
<dbReference type="SMART" id="SM00220">
    <property type="entry name" value="S_TKc"/>
    <property type="match status" value="1"/>
</dbReference>
<feature type="compositionally biased region" description="Basic and acidic residues" evidence="4">
    <location>
        <begin position="590"/>
        <end position="602"/>
    </location>
</feature>
<dbReference type="PROSITE" id="PS00107">
    <property type="entry name" value="PROTEIN_KINASE_ATP"/>
    <property type="match status" value="1"/>
</dbReference>
<feature type="compositionally biased region" description="Polar residues" evidence="4">
    <location>
        <begin position="48"/>
        <end position="59"/>
    </location>
</feature>
<keyword evidence="7" id="KW-1185">Reference proteome</keyword>
<evidence type="ECO:0000256" key="2">
    <source>
        <dbReference type="ARBA" id="ARBA00022840"/>
    </source>
</evidence>
<dbReference type="OrthoDB" id="1738954at2759"/>
<feature type="domain" description="Protein kinase" evidence="5">
    <location>
        <begin position="606"/>
        <end position="897"/>
    </location>
</feature>
<gene>
    <name evidence="6" type="ORF">NSK_000732</name>
</gene>
<evidence type="ECO:0000256" key="1">
    <source>
        <dbReference type="ARBA" id="ARBA00022741"/>
    </source>
</evidence>
<dbReference type="InterPro" id="IPR008271">
    <property type="entry name" value="Ser/Thr_kinase_AS"/>
</dbReference>
<comment type="caution">
    <text evidence="6">The sequence shown here is derived from an EMBL/GenBank/DDBJ whole genome shotgun (WGS) entry which is preliminary data.</text>
</comment>
<dbReference type="Gene3D" id="1.10.510.10">
    <property type="entry name" value="Transferase(Phosphotransferase) domain 1"/>
    <property type="match status" value="1"/>
</dbReference>
<keyword evidence="2 3" id="KW-0067">ATP-binding</keyword>
<evidence type="ECO:0000259" key="5">
    <source>
        <dbReference type="PROSITE" id="PS50011"/>
    </source>
</evidence>
<feature type="compositionally biased region" description="Basic and acidic residues" evidence="4">
    <location>
        <begin position="926"/>
        <end position="937"/>
    </location>
</feature>